<evidence type="ECO:0000256" key="1">
    <source>
        <dbReference type="SAM" id="MobiDB-lite"/>
    </source>
</evidence>
<sequence>MTRAACVAGPGGWDRVTWAPGGGDPGPECRSGGGDTGRVDDRLTLLTRQDCHLCAAAREAMARVAATAGVGWREIDVATDEELDREYGDRLPVILLDGKEHGYWRVEEARLLRDLAR</sequence>
<dbReference type="Gene3D" id="3.40.30.10">
    <property type="entry name" value="Glutaredoxin"/>
    <property type="match status" value="1"/>
</dbReference>
<protein>
    <recommendedName>
        <fullName evidence="4">Glutaredoxin family protein</fullName>
    </recommendedName>
</protein>
<dbReference type="AlphaFoldDB" id="A0A8J4ADV4"/>
<evidence type="ECO:0000313" key="2">
    <source>
        <dbReference type="EMBL" id="GIL29534.1"/>
    </source>
</evidence>
<evidence type="ECO:0008006" key="4">
    <source>
        <dbReference type="Google" id="ProtNLM"/>
    </source>
</evidence>
<dbReference type="InterPro" id="IPR008554">
    <property type="entry name" value="Glutaredoxin-like"/>
</dbReference>
<dbReference type="EMBL" id="BOPO01000096">
    <property type="protein sequence ID" value="GIL29534.1"/>
    <property type="molecule type" value="Genomic_DNA"/>
</dbReference>
<comment type="caution">
    <text evidence="2">The sequence shown here is derived from an EMBL/GenBank/DDBJ whole genome shotgun (WGS) entry which is preliminary data.</text>
</comment>
<name>A0A8J4ADV4_9ACTN</name>
<reference evidence="3" key="1">
    <citation type="journal article" date="2021" name="Int. J. Syst. Evol. Microbiol.">
        <title>Actinocatenispora comari sp. nov., an endophytic actinomycete isolated from aerial parts of Comarum salesowianum.</title>
        <authorList>
            <person name="Oyunbileg N."/>
            <person name="Iizaka Y."/>
            <person name="Hamada M."/>
            <person name="Davaapurev B.O."/>
            <person name="Fukumoto A."/>
            <person name="Tsetseg B."/>
            <person name="Kato F."/>
            <person name="Tamura T."/>
            <person name="Batkhuu J."/>
            <person name="Anzai Y."/>
        </authorList>
    </citation>
    <scope>NUCLEOTIDE SEQUENCE [LARGE SCALE GENOMIC DNA]</scope>
    <source>
        <strain evidence="3">NUM-2625</strain>
    </source>
</reference>
<organism evidence="2 3">
    <name type="scientific">Actinocatenispora comari</name>
    <dbReference type="NCBI Taxonomy" id="2807577"/>
    <lineage>
        <taxon>Bacteria</taxon>
        <taxon>Bacillati</taxon>
        <taxon>Actinomycetota</taxon>
        <taxon>Actinomycetes</taxon>
        <taxon>Micromonosporales</taxon>
        <taxon>Micromonosporaceae</taxon>
        <taxon>Actinocatenispora</taxon>
    </lineage>
</organism>
<dbReference type="SUPFAM" id="SSF52833">
    <property type="entry name" value="Thioredoxin-like"/>
    <property type="match status" value="1"/>
</dbReference>
<gene>
    <name evidence="2" type="ORF">NUM_47880</name>
</gene>
<dbReference type="Pfam" id="PF05768">
    <property type="entry name" value="Glrx-like"/>
    <property type="match status" value="1"/>
</dbReference>
<proteinExistence type="predicted"/>
<feature type="compositionally biased region" description="Gly residues" evidence="1">
    <location>
        <begin position="20"/>
        <end position="35"/>
    </location>
</feature>
<keyword evidence="3" id="KW-1185">Reference proteome</keyword>
<feature type="region of interest" description="Disordered" evidence="1">
    <location>
        <begin position="16"/>
        <end position="35"/>
    </location>
</feature>
<evidence type="ECO:0000313" key="3">
    <source>
        <dbReference type="Proteomes" id="UP000614996"/>
    </source>
</evidence>
<dbReference type="Proteomes" id="UP000614996">
    <property type="component" value="Unassembled WGS sequence"/>
</dbReference>
<accession>A0A8J4ADV4</accession>
<dbReference type="InterPro" id="IPR036249">
    <property type="entry name" value="Thioredoxin-like_sf"/>
</dbReference>